<dbReference type="AlphaFoldDB" id="A0A7C8MBS4"/>
<dbReference type="SUPFAM" id="SSF51430">
    <property type="entry name" value="NAD(P)-linked oxidoreductase"/>
    <property type="match status" value="1"/>
</dbReference>
<sequence>MPAQLHTLGKNGPKVPALGFGLMGMSYAPYGDIPSDEERFALLDRAVELGATFWDTADLYGDNEALLNKWFKRTGKRSQIFLSNKFGFVKDSPTYDVDSSPEYTKAACAKSLEMLGVDYIDLYYVHNANPATPIEATMRALKELKDQGKIKHIGLSSISSATLRRAVVIAPVAAIQVDYSVFQRDIEGPSGSNLLATCRELGIAIVAATPLGRGMITSTFAEGKNLGEGKDIRPLAMPRFQEANRPANEKVVTQFQALADKRKCTVSQLALAWLLKQGNDIFPIPGTKRIKYLEQNWASLEIQLSDEEEKEIRAFAGEVEVHGTAQPPQFASYLYRDTAEE</sequence>
<comment type="caution">
    <text evidence="3">The sequence shown here is derived from an EMBL/GenBank/DDBJ whole genome shotgun (WGS) entry which is preliminary data.</text>
</comment>
<dbReference type="PANTHER" id="PTHR43625">
    <property type="entry name" value="AFLATOXIN B1 ALDEHYDE REDUCTASE"/>
    <property type="match status" value="1"/>
</dbReference>
<protein>
    <submittedName>
        <fullName evidence="3">Putative aldo-keto reductase</fullName>
    </submittedName>
</protein>
<keyword evidence="4" id="KW-1185">Reference proteome</keyword>
<dbReference type="Gene3D" id="3.20.20.100">
    <property type="entry name" value="NADP-dependent oxidoreductase domain"/>
    <property type="match status" value="1"/>
</dbReference>
<evidence type="ECO:0000313" key="3">
    <source>
        <dbReference type="EMBL" id="KAF2865444.1"/>
    </source>
</evidence>
<gene>
    <name evidence="3" type="ORF">BDV95DRAFT_612590</name>
</gene>
<organism evidence="3 4">
    <name type="scientific">Massariosphaeria phaeospora</name>
    <dbReference type="NCBI Taxonomy" id="100035"/>
    <lineage>
        <taxon>Eukaryota</taxon>
        <taxon>Fungi</taxon>
        <taxon>Dikarya</taxon>
        <taxon>Ascomycota</taxon>
        <taxon>Pezizomycotina</taxon>
        <taxon>Dothideomycetes</taxon>
        <taxon>Pleosporomycetidae</taxon>
        <taxon>Pleosporales</taxon>
        <taxon>Pleosporales incertae sedis</taxon>
        <taxon>Massariosphaeria</taxon>
    </lineage>
</organism>
<dbReference type="InterPro" id="IPR023210">
    <property type="entry name" value="NADP_OxRdtase_dom"/>
</dbReference>
<keyword evidence="1" id="KW-0560">Oxidoreductase</keyword>
<dbReference type="Pfam" id="PF00248">
    <property type="entry name" value="Aldo_ket_red"/>
    <property type="match status" value="1"/>
</dbReference>
<dbReference type="PRINTS" id="PR00069">
    <property type="entry name" value="ALDKETRDTASE"/>
</dbReference>
<evidence type="ECO:0000313" key="4">
    <source>
        <dbReference type="Proteomes" id="UP000481861"/>
    </source>
</evidence>
<accession>A0A7C8MBS4</accession>
<dbReference type="EMBL" id="JAADJZ010000033">
    <property type="protein sequence ID" value="KAF2865444.1"/>
    <property type="molecule type" value="Genomic_DNA"/>
</dbReference>
<dbReference type="GO" id="GO:0005737">
    <property type="term" value="C:cytoplasm"/>
    <property type="evidence" value="ECO:0007669"/>
    <property type="project" value="TreeGrafter"/>
</dbReference>
<name>A0A7C8MBS4_9PLEO</name>
<dbReference type="OrthoDB" id="37537at2759"/>
<evidence type="ECO:0000256" key="1">
    <source>
        <dbReference type="ARBA" id="ARBA00023002"/>
    </source>
</evidence>
<evidence type="ECO:0000259" key="2">
    <source>
        <dbReference type="Pfam" id="PF00248"/>
    </source>
</evidence>
<dbReference type="PANTHER" id="PTHR43625:SF40">
    <property type="entry name" value="ALDO-KETO REDUCTASE YAKC [NADP(+)]"/>
    <property type="match status" value="1"/>
</dbReference>
<dbReference type="Proteomes" id="UP000481861">
    <property type="component" value="Unassembled WGS sequence"/>
</dbReference>
<proteinExistence type="predicted"/>
<dbReference type="InterPro" id="IPR050791">
    <property type="entry name" value="Aldo-Keto_reductase"/>
</dbReference>
<dbReference type="GO" id="GO:0016491">
    <property type="term" value="F:oxidoreductase activity"/>
    <property type="evidence" value="ECO:0007669"/>
    <property type="project" value="UniProtKB-KW"/>
</dbReference>
<dbReference type="InterPro" id="IPR020471">
    <property type="entry name" value="AKR"/>
</dbReference>
<reference evidence="3 4" key="1">
    <citation type="submission" date="2020-01" db="EMBL/GenBank/DDBJ databases">
        <authorList>
            <consortium name="DOE Joint Genome Institute"/>
            <person name="Haridas S."/>
            <person name="Albert R."/>
            <person name="Binder M."/>
            <person name="Bloem J."/>
            <person name="Labutti K."/>
            <person name="Salamov A."/>
            <person name="Andreopoulos B."/>
            <person name="Baker S.E."/>
            <person name="Barry K."/>
            <person name="Bills G."/>
            <person name="Bluhm B.H."/>
            <person name="Cannon C."/>
            <person name="Castanera R."/>
            <person name="Culley D.E."/>
            <person name="Daum C."/>
            <person name="Ezra D."/>
            <person name="Gonzalez J.B."/>
            <person name="Henrissat B."/>
            <person name="Kuo A."/>
            <person name="Liang C."/>
            <person name="Lipzen A."/>
            <person name="Lutzoni F."/>
            <person name="Magnuson J."/>
            <person name="Mondo S."/>
            <person name="Nolan M."/>
            <person name="Ohm R."/>
            <person name="Pangilinan J."/>
            <person name="Park H.-J.H."/>
            <person name="Ramirez L."/>
            <person name="Alfaro M."/>
            <person name="Sun H."/>
            <person name="Tritt A."/>
            <person name="Yoshinaga Y."/>
            <person name="Zwiers L.-H.L."/>
            <person name="Turgeon B.G."/>
            <person name="Goodwin S.B."/>
            <person name="Spatafora J.W."/>
            <person name="Crous P.W."/>
            <person name="Grigoriev I.V."/>
        </authorList>
    </citation>
    <scope>NUCLEOTIDE SEQUENCE [LARGE SCALE GENOMIC DNA]</scope>
    <source>
        <strain evidence="3 4">CBS 611.86</strain>
    </source>
</reference>
<feature type="domain" description="NADP-dependent oxidoreductase" evidence="2">
    <location>
        <begin position="18"/>
        <end position="314"/>
    </location>
</feature>
<dbReference type="InterPro" id="IPR036812">
    <property type="entry name" value="NAD(P)_OxRdtase_dom_sf"/>
</dbReference>